<dbReference type="WBParaSite" id="SPAL_0000281300.1">
    <property type="protein sequence ID" value="SPAL_0000281300.1"/>
    <property type="gene ID" value="SPAL_0000281300"/>
</dbReference>
<evidence type="ECO:0000313" key="1">
    <source>
        <dbReference type="Proteomes" id="UP000046392"/>
    </source>
</evidence>
<name>A0A0N5B9U3_STREA</name>
<proteinExistence type="predicted"/>
<keyword evidence="1" id="KW-1185">Reference proteome</keyword>
<reference evidence="2" key="1">
    <citation type="submission" date="2017-02" db="UniProtKB">
        <authorList>
            <consortium name="WormBaseParasite"/>
        </authorList>
    </citation>
    <scope>IDENTIFICATION</scope>
</reference>
<accession>A0A0N5B9U3</accession>
<sequence length="165" mass="18112">MISKICGNSGECAGIAGSKCLKDIEKVFDGQKANFCGLECDPAKVEEQCGKGETCEEIDDTDGAKTKSCVKKAICFTDDFCKSFFIESKCNLYTLKCTGHDFTKTTSTTTTTTTRESSATTAIVDKIPSGPYGCETHLKYCNDPLWLDLMRNMFQKLVDLLFAQV</sequence>
<protein>
    <submittedName>
        <fullName evidence="2">Disintegrin domain-containing protein</fullName>
    </submittedName>
</protein>
<dbReference type="Proteomes" id="UP000046392">
    <property type="component" value="Unplaced"/>
</dbReference>
<dbReference type="AlphaFoldDB" id="A0A0N5B9U3"/>
<organism evidence="1 2">
    <name type="scientific">Strongyloides papillosus</name>
    <name type="common">Intestinal threadworm</name>
    <dbReference type="NCBI Taxonomy" id="174720"/>
    <lineage>
        <taxon>Eukaryota</taxon>
        <taxon>Metazoa</taxon>
        <taxon>Ecdysozoa</taxon>
        <taxon>Nematoda</taxon>
        <taxon>Chromadorea</taxon>
        <taxon>Rhabditida</taxon>
        <taxon>Tylenchina</taxon>
        <taxon>Panagrolaimomorpha</taxon>
        <taxon>Strongyloidoidea</taxon>
        <taxon>Strongyloididae</taxon>
        <taxon>Strongyloides</taxon>
    </lineage>
</organism>
<evidence type="ECO:0000313" key="2">
    <source>
        <dbReference type="WBParaSite" id="SPAL_0000281300.1"/>
    </source>
</evidence>